<dbReference type="RefSeq" id="WP_109729544.1">
    <property type="nucleotide sequence ID" value="NZ_BAAACK010000007.1"/>
</dbReference>
<evidence type="ECO:0000256" key="2">
    <source>
        <dbReference type="SAM" id="Phobius"/>
    </source>
</evidence>
<feature type="compositionally biased region" description="Basic and acidic residues" evidence="1">
    <location>
        <begin position="88"/>
        <end position="99"/>
    </location>
</feature>
<evidence type="ECO:0000313" key="3">
    <source>
        <dbReference type="EMBL" id="PWJ32183.1"/>
    </source>
</evidence>
<feature type="transmembrane region" description="Helical" evidence="2">
    <location>
        <begin position="6"/>
        <end position="27"/>
    </location>
</feature>
<dbReference type="EMBL" id="QGDL01000001">
    <property type="protein sequence ID" value="PWJ32183.1"/>
    <property type="molecule type" value="Genomic_DNA"/>
</dbReference>
<keyword evidence="4" id="KW-1185">Reference proteome</keyword>
<dbReference type="Proteomes" id="UP000245845">
    <property type="component" value="Unassembled WGS sequence"/>
</dbReference>
<gene>
    <name evidence="3" type="ORF">A8806_101471</name>
</gene>
<evidence type="ECO:0000313" key="4">
    <source>
        <dbReference type="Proteomes" id="UP000245845"/>
    </source>
</evidence>
<sequence>MLEKLFIILISALALLIVCWMLAEYWLRSVRKLSVERISSLGILDRMAFAFEDFCGGVNHKKDFRRMRLEEEMGSVPTESQRGPRIMETADKEGKSRDTEYIRKEKKTRIKANM</sequence>
<proteinExistence type="predicted"/>
<protein>
    <submittedName>
        <fullName evidence="3">Uncharacterized protein</fullName>
    </submittedName>
</protein>
<dbReference type="OrthoDB" id="1972883at2"/>
<keyword evidence="2" id="KW-0472">Membrane</keyword>
<comment type="caution">
    <text evidence="3">The sequence shown here is derived from an EMBL/GenBank/DDBJ whole genome shotgun (WGS) entry which is preliminary data.</text>
</comment>
<dbReference type="AlphaFoldDB" id="A0A2Y9BCL9"/>
<organism evidence="3 4">
    <name type="scientific">Faecalicatena orotica</name>
    <dbReference type="NCBI Taxonomy" id="1544"/>
    <lineage>
        <taxon>Bacteria</taxon>
        <taxon>Bacillati</taxon>
        <taxon>Bacillota</taxon>
        <taxon>Clostridia</taxon>
        <taxon>Lachnospirales</taxon>
        <taxon>Lachnospiraceae</taxon>
        <taxon>Faecalicatena</taxon>
    </lineage>
</organism>
<feature type="region of interest" description="Disordered" evidence="1">
    <location>
        <begin position="73"/>
        <end position="99"/>
    </location>
</feature>
<accession>A0A2Y9BCL9</accession>
<reference evidence="3 4" key="1">
    <citation type="submission" date="2018-05" db="EMBL/GenBank/DDBJ databases">
        <title>The Hungate 1000. A catalogue of reference genomes from the rumen microbiome.</title>
        <authorList>
            <person name="Kelly W."/>
        </authorList>
    </citation>
    <scope>NUCLEOTIDE SEQUENCE [LARGE SCALE GENOMIC DNA]</scope>
    <source>
        <strain evidence="3 4">NLAE-zl-C242</strain>
    </source>
</reference>
<name>A0A2Y9BCL9_9FIRM</name>
<keyword evidence="2" id="KW-0812">Transmembrane</keyword>
<evidence type="ECO:0000256" key="1">
    <source>
        <dbReference type="SAM" id="MobiDB-lite"/>
    </source>
</evidence>
<keyword evidence="2" id="KW-1133">Transmembrane helix</keyword>